<evidence type="ECO:0000313" key="18">
    <source>
        <dbReference type="Proteomes" id="UP000002725"/>
    </source>
</evidence>
<dbReference type="GO" id="GO:0007059">
    <property type="term" value="P:chromosome segregation"/>
    <property type="evidence" value="ECO:0007669"/>
    <property type="project" value="UniProtKB-KW"/>
</dbReference>
<evidence type="ECO:0000256" key="2">
    <source>
        <dbReference type="ARBA" id="ARBA00006474"/>
    </source>
</evidence>
<dbReference type="InterPro" id="IPR041027">
    <property type="entry name" value="FtsK_alpha"/>
</dbReference>
<dbReference type="GO" id="GO:0051301">
    <property type="term" value="P:cell division"/>
    <property type="evidence" value="ECO:0007669"/>
    <property type="project" value="UniProtKB-KW"/>
</dbReference>
<feature type="binding site" evidence="13">
    <location>
        <begin position="454"/>
        <end position="461"/>
    </location>
    <ligand>
        <name>ATP</name>
        <dbReference type="ChEBI" id="CHEBI:30616"/>
    </ligand>
</feature>
<dbReference type="STRING" id="290512.Paes_1816"/>
<keyword evidence="7" id="KW-0159">Chromosome partition</keyword>
<keyword evidence="10" id="KW-0238">DNA-binding</keyword>
<evidence type="ECO:0000256" key="5">
    <source>
        <dbReference type="ARBA" id="ARBA00022692"/>
    </source>
</evidence>
<comment type="similarity">
    <text evidence="2">Belongs to the FtsK/SpoIIIE/SftA family.</text>
</comment>
<dbReference type="GO" id="GO:0005886">
    <property type="term" value="C:plasma membrane"/>
    <property type="evidence" value="ECO:0007669"/>
    <property type="project" value="UniProtKB-SubCell"/>
</dbReference>
<evidence type="ECO:0000256" key="7">
    <source>
        <dbReference type="ARBA" id="ARBA00022829"/>
    </source>
</evidence>
<keyword evidence="8 13" id="KW-0067">ATP-binding</keyword>
<organism evidence="17 18">
    <name type="scientific">Prosthecochloris aestuarii (strain DSM 271 / SK 413)</name>
    <dbReference type="NCBI Taxonomy" id="290512"/>
    <lineage>
        <taxon>Bacteria</taxon>
        <taxon>Pseudomonadati</taxon>
        <taxon>Chlorobiota</taxon>
        <taxon>Chlorobiia</taxon>
        <taxon>Chlorobiales</taxon>
        <taxon>Chlorobiaceae</taxon>
        <taxon>Prosthecochloris</taxon>
    </lineage>
</organism>
<keyword evidence="18" id="KW-1185">Reference proteome</keyword>
<evidence type="ECO:0000256" key="8">
    <source>
        <dbReference type="ARBA" id="ARBA00022840"/>
    </source>
</evidence>
<dbReference type="GO" id="GO:0003677">
    <property type="term" value="F:DNA binding"/>
    <property type="evidence" value="ECO:0007669"/>
    <property type="project" value="UniProtKB-KW"/>
</dbReference>
<feature type="domain" description="FtsK" evidence="16">
    <location>
        <begin position="436"/>
        <end position="632"/>
    </location>
</feature>
<dbReference type="eggNOG" id="COG1674">
    <property type="taxonomic scope" value="Bacteria"/>
</dbReference>
<dbReference type="Pfam" id="PF09397">
    <property type="entry name" value="FtsK_gamma"/>
    <property type="match status" value="1"/>
</dbReference>
<dbReference type="InterPro" id="IPR018541">
    <property type="entry name" value="Ftsk_gamma"/>
</dbReference>
<evidence type="ECO:0000256" key="15">
    <source>
        <dbReference type="SAM" id="Phobius"/>
    </source>
</evidence>
<dbReference type="PROSITE" id="PS50901">
    <property type="entry name" value="FTSK"/>
    <property type="match status" value="1"/>
</dbReference>
<dbReference type="SMART" id="SM00843">
    <property type="entry name" value="Ftsk_gamma"/>
    <property type="match status" value="1"/>
</dbReference>
<sequence length="789" mass="87101">MNKETIKKEFSGILLGVIAFFYIGSLLFYYPGDAGHLSELRWFEFFGRQAMEVVGDLKNPFGIFGARLSDLLICNFLGYVSIIPGLAIAYWGWSMARLKSLKPPLFFTIYTVFMALVLATMFGLSTAPFGDLMAGTVGRMLAAFLSTVIGFTGAWILLIALGVGASLIAVRLLGEQIRHLASSVGGAVNAFRARYAKRPDERRGDRSVAASNPRKKRRASQSRASDAPLSAEVPEPVYDDGELIMPSSPSSMHYVQSEPEPVNGSEQDDEPEITIREAVHEKEADLDKRRLKVRTRDQVPYRFPSIDLLQRTRDEDEYVDQSLLDESKNKLLEKLRIYKIEVLRISATVGPRVTLFELELAPDVKVSKITSLENDLAMAMAARGIRIIAPIPGKNAVGVEIPHGKPKTVWMRSVLQVEKFKNTRLTLPVVLGRTIANEVYIDDLAAMPHLLIAGATGAGKSVGINVMLTSLLYSCSPDKIKLVLIDPKRVELFHYQSLKKHFLVKFQGLDEQIITEPAKAVYALRSVVKEMELRYMRLEQAGVRNIADFNRKIPDEALPYLVVVIDELADLMITAGKEVEEPITRLAQLARAVGIHLIVATQRPSVDIITGIIKANFPARIAFQVASKVDSRTILDGSGADQLLGNGDMLYQPATQPKPERIQCPYISSAEVEAITSFIGSQDGLKQPYELPKPDVNEKISSFSPGGAGDRGARDAMFEDAANLVVMHQQGSVSLLQRRLKLGFSRAARIMDQLEAAAIVGAADGSKPREVLIDNRDSLELLLRNIDEE</sequence>
<dbReference type="InterPro" id="IPR036390">
    <property type="entry name" value="WH_DNA-bd_sf"/>
</dbReference>
<evidence type="ECO:0000256" key="12">
    <source>
        <dbReference type="ARBA" id="ARBA00023306"/>
    </source>
</evidence>
<keyword evidence="3" id="KW-1003">Cell membrane</keyword>
<evidence type="ECO:0000313" key="17">
    <source>
        <dbReference type="EMBL" id="ACF46828.1"/>
    </source>
</evidence>
<evidence type="ECO:0000256" key="10">
    <source>
        <dbReference type="ARBA" id="ARBA00023125"/>
    </source>
</evidence>
<feature type="transmembrane region" description="Helical" evidence="15">
    <location>
        <begin position="105"/>
        <end position="124"/>
    </location>
</feature>
<keyword evidence="5 15" id="KW-0812">Transmembrane</keyword>
<dbReference type="GO" id="GO:0005524">
    <property type="term" value="F:ATP binding"/>
    <property type="evidence" value="ECO:0007669"/>
    <property type="project" value="UniProtKB-UniRule"/>
</dbReference>
<dbReference type="Gene3D" id="3.30.980.40">
    <property type="match status" value="1"/>
</dbReference>
<name>B4S436_PROA2</name>
<dbReference type="SUPFAM" id="SSF52540">
    <property type="entry name" value="P-loop containing nucleoside triphosphate hydrolases"/>
    <property type="match status" value="1"/>
</dbReference>
<feature type="transmembrane region" description="Helical" evidence="15">
    <location>
        <begin position="76"/>
        <end position="93"/>
    </location>
</feature>
<evidence type="ECO:0000256" key="6">
    <source>
        <dbReference type="ARBA" id="ARBA00022741"/>
    </source>
</evidence>
<feature type="transmembrane region" description="Helical" evidence="15">
    <location>
        <begin position="144"/>
        <end position="170"/>
    </location>
</feature>
<evidence type="ECO:0000259" key="16">
    <source>
        <dbReference type="PROSITE" id="PS50901"/>
    </source>
</evidence>
<dbReference type="PANTHER" id="PTHR22683:SF41">
    <property type="entry name" value="DNA TRANSLOCASE FTSK"/>
    <property type="match status" value="1"/>
</dbReference>
<evidence type="ECO:0000256" key="1">
    <source>
        <dbReference type="ARBA" id="ARBA00004651"/>
    </source>
</evidence>
<dbReference type="EMBL" id="CP001108">
    <property type="protein sequence ID" value="ACF46828.1"/>
    <property type="molecule type" value="Genomic_DNA"/>
</dbReference>
<evidence type="ECO:0000256" key="4">
    <source>
        <dbReference type="ARBA" id="ARBA00022618"/>
    </source>
</evidence>
<proteinExistence type="inferred from homology"/>
<dbReference type="Proteomes" id="UP000002725">
    <property type="component" value="Chromosome"/>
</dbReference>
<dbReference type="Pfam" id="PF17854">
    <property type="entry name" value="FtsK_alpha"/>
    <property type="match status" value="1"/>
</dbReference>
<evidence type="ECO:0000256" key="13">
    <source>
        <dbReference type="PROSITE-ProRule" id="PRU00289"/>
    </source>
</evidence>
<dbReference type="InterPro" id="IPR025199">
    <property type="entry name" value="FtsK_4TM"/>
</dbReference>
<dbReference type="Gene3D" id="1.10.10.10">
    <property type="entry name" value="Winged helix-like DNA-binding domain superfamily/Winged helix DNA-binding domain"/>
    <property type="match status" value="1"/>
</dbReference>
<keyword evidence="11 15" id="KW-0472">Membrane</keyword>
<dbReference type="CDD" id="cd01127">
    <property type="entry name" value="TrwB_TraG_TraD_VirD4"/>
    <property type="match status" value="1"/>
</dbReference>
<keyword evidence="12" id="KW-0131">Cell cycle</keyword>
<dbReference type="SUPFAM" id="SSF46785">
    <property type="entry name" value="Winged helix' DNA-binding domain"/>
    <property type="match status" value="1"/>
</dbReference>
<dbReference type="PANTHER" id="PTHR22683">
    <property type="entry name" value="SPORULATION PROTEIN RELATED"/>
    <property type="match status" value="1"/>
</dbReference>
<dbReference type="Pfam" id="PF13491">
    <property type="entry name" value="FtsK_4TM"/>
    <property type="match status" value="1"/>
</dbReference>
<dbReference type="Gene3D" id="3.40.50.300">
    <property type="entry name" value="P-loop containing nucleotide triphosphate hydrolases"/>
    <property type="match status" value="1"/>
</dbReference>
<dbReference type="AlphaFoldDB" id="B4S436"/>
<dbReference type="RefSeq" id="WP_012506361.1">
    <property type="nucleotide sequence ID" value="NC_011059.1"/>
</dbReference>
<gene>
    <name evidence="17" type="ordered locus">Paes_1816</name>
</gene>
<protein>
    <submittedName>
        <fullName evidence="17">Cell divisionFtsK/SpoIIIE</fullName>
    </submittedName>
</protein>
<reference evidence="17" key="1">
    <citation type="submission" date="2008-06" db="EMBL/GenBank/DDBJ databases">
        <title>Complete sequence of chromosome of Prosthecochloris aestuarii DSM 271.</title>
        <authorList>
            <consortium name="US DOE Joint Genome Institute"/>
            <person name="Lucas S."/>
            <person name="Copeland A."/>
            <person name="Lapidus A."/>
            <person name="Glavina del Rio T."/>
            <person name="Dalin E."/>
            <person name="Tice H."/>
            <person name="Bruce D."/>
            <person name="Goodwin L."/>
            <person name="Pitluck S."/>
            <person name="Schmutz J."/>
            <person name="Larimer F."/>
            <person name="Land M."/>
            <person name="Hauser L."/>
            <person name="Kyrpides N."/>
            <person name="Anderson I."/>
            <person name="Liu Z."/>
            <person name="Li T."/>
            <person name="Zhao F."/>
            <person name="Overmann J."/>
            <person name="Bryant D.A."/>
            <person name="Richardson P."/>
        </authorList>
    </citation>
    <scope>NUCLEOTIDE SEQUENCE [LARGE SCALE GENOMIC DNA]</scope>
    <source>
        <strain evidence="17">DSM 271</strain>
    </source>
</reference>
<keyword evidence="6 13" id="KW-0547">Nucleotide-binding</keyword>
<feature type="region of interest" description="Disordered" evidence="14">
    <location>
        <begin position="198"/>
        <end position="270"/>
    </location>
</feature>
<dbReference type="HOGENOM" id="CLU_001981_9_7_10"/>
<dbReference type="InterPro" id="IPR036388">
    <property type="entry name" value="WH-like_DNA-bd_sf"/>
</dbReference>
<evidence type="ECO:0000256" key="14">
    <source>
        <dbReference type="SAM" id="MobiDB-lite"/>
    </source>
</evidence>
<comment type="subcellular location">
    <subcellularLocation>
        <location evidence="1">Cell membrane</location>
        <topology evidence="1">Multi-pass membrane protein</topology>
    </subcellularLocation>
</comment>
<evidence type="ECO:0000256" key="9">
    <source>
        <dbReference type="ARBA" id="ARBA00022989"/>
    </source>
</evidence>
<evidence type="ECO:0000256" key="11">
    <source>
        <dbReference type="ARBA" id="ARBA00023136"/>
    </source>
</evidence>
<keyword evidence="9 15" id="KW-1133">Transmembrane helix</keyword>
<feature type="transmembrane region" description="Helical" evidence="15">
    <location>
        <begin position="12"/>
        <end position="30"/>
    </location>
</feature>
<dbReference type="InterPro" id="IPR027417">
    <property type="entry name" value="P-loop_NTPase"/>
</dbReference>
<evidence type="ECO:0000256" key="3">
    <source>
        <dbReference type="ARBA" id="ARBA00022475"/>
    </source>
</evidence>
<keyword evidence="4 17" id="KW-0132">Cell division</keyword>
<dbReference type="KEGG" id="paa:Paes_1816"/>
<accession>B4S436</accession>
<dbReference type="InterPro" id="IPR002543">
    <property type="entry name" value="FtsK_dom"/>
</dbReference>
<dbReference type="Pfam" id="PF01580">
    <property type="entry name" value="FtsK_SpoIIIE"/>
    <property type="match status" value="1"/>
</dbReference>
<dbReference type="InterPro" id="IPR050206">
    <property type="entry name" value="FtsK/SpoIIIE/SftA"/>
</dbReference>